<keyword evidence="1" id="KW-0067">ATP-binding</keyword>
<sequence>MNTKILLTGGRAPVTLELARLLAKAGYSVFVAESLKHHLCSHSRAVTRNFWVPPPRFDPQGFINALIEIIHQEKIDFLIPTCEEIFYIASGLSSLTPYCQVFVEPLEKLNDLHNKWAFIQKVEALGLPTPKTWFLQTPEDLKEILERPVILKPVYSRFASNVHLLTQPISTIPNLDLHPQKNWVAQEFITGKQYCTYSIAHQGQLTAHAAYPVEYTAKKGSCIYFKSIEHPQLLAWVKTFVQAEQFTGQIAFDFIQAEDGTVYPLECNPRAISAIHLFQSSDKLEQAFLNSKNPLVQPQPQKSSMLAMAMILYGLLPAIAANQFQDWFRKFTTSQDVILQLSDPMPFFSLWLVLLQFGQISQNCGISLQQASTQDIEWNGEDIQP</sequence>
<keyword evidence="1" id="KW-0547">Nucleotide-binding</keyword>
<dbReference type="InterPro" id="IPR003806">
    <property type="entry name" value="ATP-grasp_PylC-type"/>
</dbReference>
<dbReference type="AlphaFoldDB" id="A0A1E5QKF8"/>
<dbReference type="Gene3D" id="3.30.470.20">
    <property type="entry name" value="ATP-grasp fold, B domain"/>
    <property type="match status" value="1"/>
</dbReference>
<dbReference type="NCBIfam" id="NF005315">
    <property type="entry name" value="PRK06849.1"/>
    <property type="match status" value="1"/>
</dbReference>
<dbReference type="RefSeq" id="WP_069967148.1">
    <property type="nucleotide sequence ID" value="NZ_CM124774.1"/>
</dbReference>
<gene>
    <name evidence="3" type="ORF">BH720_10500</name>
</gene>
<dbReference type="STRING" id="1781255.BH720_10500"/>
<dbReference type="OrthoDB" id="40611at2"/>
<evidence type="ECO:0000256" key="1">
    <source>
        <dbReference type="PROSITE-ProRule" id="PRU00409"/>
    </source>
</evidence>
<dbReference type="GO" id="GO:0046872">
    <property type="term" value="F:metal ion binding"/>
    <property type="evidence" value="ECO:0007669"/>
    <property type="project" value="InterPro"/>
</dbReference>
<organism evidence="3">
    <name type="scientific">Desertifilum tharense IPPAS B-1220</name>
    <dbReference type="NCBI Taxonomy" id="1781255"/>
    <lineage>
        <taxon>Bacteria</taxon>
        <taxon>Bacillati</taxon>
        <taxon>Cyanobacteriota</taxon>
        <taxon>Cyanophyceae</taxon>
        <taxon>Desertifilales</taxon>
        <taxon>Desertifilaceae</taxon>
        <taxon>Desertifilum</taxon>
    </lineage>
</organism>
<protein>
    <recommendedName>
        <fullName evidence="2">ATP-grasp domain-containing protein</fullName>
    </recommendedName>
</protein>
<proteinExistence type="predicted"/>
<dbReference type="GO" id="GO:0005524">
    <property type="term" value="F:ATP binding"/>
    <property type="evidence" value="ECO:0007669"/>
    <property type="project" value="UniProtKB-UniRule"/>
</dbReference>
<comment type="caution">
    <text evidence="3">The sequence shown here is derived from an EMBL/GenBank/DDBJ whole genome shotgun (WGS) entry which is preliminary data.</text>
</comment>
<feature type="domain" description="ATP-grasp" evidence="2">
    <location>
        <begin position="119"/>
        <end position="297"/>
    </location>
</feature>
<evidence type="ECO:0000259" key="2">
    <source>
        <dbReference type="PROSITE" id="PS50975"/>
    </source>
</evidence>
<dbReference type="PROSITE" id="PS50975">
    <property type="entry name" value="ATP_GRASP"/>
    <property type="match status" value="1"/>
</dbReference>
<dbReference type="Pfam" id="PF02655">
    <property type="entry name" value="ATP-grasp_3"/>
    <property type="match status" value="1"/>
</dbReference>
<name>A0A1E5QKF8_9CYAN</name>
<dbReference type="InterPro" id="IPR011761">
    <property type="entry name" value="ATP-grasp"/>
</dbReference>
<reference evidence="3" key="1">
    <citation type="submission" date="2016-09" db="EMBL/GenBank/DDBJ databases">
        <title>Draft genome of thermotolerant cyanobacterium Desertifilum sp. strain IPPAS B-1220.</title>
        <authorList>
            <person name="Sinetova M.A."/>
            <person name="Bolakhan K."/>
            <person name="Zayadan B.K."/>
            <person name="Mironov K.S."/>
            <person name="Ustinova V."/>
            <person name="Kupriyanova E.V."/>
            <person name="Sidorov R.A."/>
            <person name="Skrypnik A.N."/>
            <person name="Gogoleva N.E."/>
            <person name="Gogolev Y.V."/>
            <person name="Los D.A."/>
        </authorList>
    </citation>
    <scope>NUCLEOTIDE SEQUENCE [LARGE SCALE GENOMIC DNA]</scope>
    <source>
        <strain evidence="3">IPPAS B-1220</strain>
    </source>
</reference>
<accession>A0A1E5QKF8</accession>
<evidence type="ECO:0000313" key="3">
    <source>
        <dbReference type="EMBL" id="OEJ75150.1"/>
    </source>
</evidence>
<dbReference type="EMBL" id="MJGC01000053">
    <property type="protein sequence ID" value="OEJ75150.1"/>
    <property type="molecule type" value="Genomic_DNA"/>
</dbReference>
<dbReference type="Gene3D" id="3.40.50.20">
    <property type="match status" value="1"/>
</dbReference>
<dbReference type="SUPFAM" id="SSF56059">
    <property type="entry name" value="Glutathione synthetase ATP-binding domain-like"/>
    <property type="match status" value="1"/>
</dbReference>